<sequence>MPPFQKYNWQILCDFVNKLGNDFLNGFFSKLTGYPSIESIEEPDIEKGLDCLKELKFIPKKSFIKKSSR</sequence>
<dbReference type="Proteomes" id="UP000282297">
    <property type="component" value="Chromosome"/>
</dbReference>
<dbReference type="EMBL" id="CP034171">
    <property type="protein sequence ID" value="AZI20686.1"/>
    <property type="molecule type" value="Genomic_DNA"/>
</dbReference>
<protein>
    <submittedName>
        <fullName evidence="1">Uncharacterized protein</fullName>
    </submittedName>
</protein>
<proteinExistence type="predicted"/>
<accession>A0A3G8WY41</accession>
<dbReference type="AlphaFoldDB" id="A0A3G8WY41"/>
<evidence type="ECO:0000313" key="1">
    <source>
        <dbReference type="EMBL" id="AZI20686.1"/>
    </source>
</evidence>
<dbReference type="RefSeq" id="WP_124784874.1">
    <property type="nucleotide sequence ID" value="NZ_CP034171.1"/>
</dbReference>
<evidence type="ECO:0000313" key="2">
    <source>
        <dbReference type="Proteomes" id="UP000282297"/>
    </source>
</evidence>
<organism evidence="1 2">
    <name type="scientific">Chryseobacterium taklimakanense</name>
    <dbReference type="NCBI Taxonomy" id="536441"/>
    <lineage>
        <taxon>Bacteria</taxon>
        <taxon>Pseudomonadati</taxon>
        <taxon>Bacteroidota</taxon>
        <taxon>Flavobacteriia</taxon>
        <taxon>Flavobacteriales</taxon>
        <taxon>Weeksellaceae</taxon>
        <taxon>Chryseobacterium group</taxon>
        <taxon>Chryseobacterium</taxon>
    </lineage>
</organism>
<gene>
    <name evidence="1" type="ORF">EIH08_08155</name>
</gene>
<reference evidence="2" key="1">
    <citation type="submission" date="2018-11" db="EMBL/GenBank/DDBJ databases">
        <title>Proposal to divide the Flavobacteriaceae and reorganize its genera based on Amino Acid Identity values calculated from whole genome sequences.</title>
        <authorList>
            <person name="Nicholson A.C."/>
            <person name="Gulvik C.A."/>
            <person name="Whitney A.M."/>
            <person name="Humrighouse B.W."/>
            <person name="Bell M."/>
            <person name="Holmes B."/>
            <person name="Steigerwalt A.B."/>
            <person name="Villarma A."/>
            <person name="Sheth M."/>
            <person name="Batra D."/>
            <person name="Pryor J."/>
            <person name="Bernardet J.-F."/>
            <person name="Hugo C."/>
            <person name="Kampfer P."/>
            <person name="Newman J.D."/>
            <person name="McQuiston J.R."/>
        </authorList>
    </citation>
    <scope>NUCLEOTIDE SEQUENCE [LARGE SCALE GENOMIC DNA]</scope>
    <source>
        <strain evidence="2">H4753</strain>
    </source>
</reference>
<name>A0A3G8WY41_9FLAO</name>